<dbReference type="InterPro" id="IPR029033">
    <property type="entry name" value="His_PPase_superfam"/>
</dbReference>
<evidence type="ECO:0000313" key="6">
    <source>
        <dbReference type="EMBL" id="CED84121.1"/>
    </source>
</evidence>
<dbReference type="InterPro" id="IPR000560">
    <property type="entry name" value="His_Pase_clade-2"/>
</dbReference>
<keyword evidence="2" id="KW-0325">Glycoprotein</keyword>
<feature type="active site" description="Nucleophile" evidence="3">
    <location>
        <position position="94"/>
    </location>
</feature>
<organism evidence="6">
    <name type="scientific">Phaffia rhodozyma</name>
    <name type="common">Yeast</name>
    <name type="synonym">Xanthophyllomyces dendrorhous</name>
    <dbReference type="NCBI Taxonomy" id="264483"/>
    <lineage>
        <taxon>Eukaryota</taxon>
        <taxon>Fungi</taxon>
        <taxon>Dikarya</taxon>
        <taxon>Basidiomycota</taxon>
        <taxon>Agaricomycotina</taxon>
        <taxon>Tremellomycetes</taxon>
        <taxon>Cystofilobasidiales</taxon>
        <taxon>Mrakiaceae</taxon>
        <taxon>Phaffia</taxon>
    </lineage>
</organism>
<dbReference type="GO" id="GO:0003993">
    <property type="term" value="F:acid phosphatase activity"/>
    <property type="evidence" value="ECO:0007669"/>
    <property type="project" value="TreeGrafter"/>
</dbReference>
<feature type="disulfide bond" evidence="4">
    <location>
        <begin position="422"/>
        <end position="433"/>
    </location>
</feature>
<evidence type="ECO:0000256" key="5">
    <source>
        <dbReference type="SAM" id="SignalP"/>
    </source>
</evidence>
<dbReference type="PANTHER" id="PTHR20963">
    <property type="entry name" value="MULTIPLE INOSITOL POLYPHOSPHATE PHOSPHATASE-RELATED"/>
    <property type="match status" value="1"/>
</dbReference>
<keyword evidence="5" id="KW-0732">Signal</keyword>
<dbReference type="AlphaFoldDB" id="A0A0F7SRP1"/>
<dbReference type="Gene3D" id="3.40.50.1240">
    <property type="entry name" value="Phosphoglycerate mutase-like"/>
    <property type="match status" value="1"/>
</dbReference>
<feature type="active site" description="Proton donor" evidence="3">
    <location>
        <position position="344"/>
    </location>
</feature>
<dbReference type="Pfam" id="PF00328">
    <property type="entry name" value="His_Phos_2"/>
    <property type="match status" value="1"/>
</dbReference>
<evidence type="ECO:0000256" key="2">
    <source>
        <dbReference type="ARBA" id="ARBA00023180"/>
    </source>
</evidence>
<proteinExistence type="predicted"/>
<feature type="disulfide bond" evidence="4">
    <location>
        <begin position="267"/>
        <end position="280"/>
    </location>
</feature>
<dbReference type="InterPro" id="IPR033379">
    <property type="entry name" value="Acid_Pase_AS"/>
</dbReference>
<feature type="disulfide bond" evidence="4">
    <location>
        <begin position="83"/>
        <end position="396"/>
    </location>
</feature>
<feature type="chain" id="PRO_5002522188" evidence="5">
    <location>
        <begin position="25"/>
        <end position="463"/>
    </location>
</feature>
<accession>A0A0F7SRP1</accession>
<dbReference type="EMBL" id="LN483157">
    <property type="protein sequence ID" value="CED84121.1"/>
    <property type="molecule type" value="Genomic_DNA"/>
</dbReference>
<dbReference type="PIRSF" id="PIRSF000894">
    <property type="entry name" value="Acid_phosphatase"/>
    <property type="match status" value="1"/>
</dbReference>
<dbReference type="SUPFAM" id="SSF53254">
    <property type="entry name" value="Phosphoglycerate mutase-like"/>
    <property type="match status" value="1"/>
</dbReference>
<sequence length="463" mass="51272">MLAPAVIANIALLLANITPSFVSASPIGSLLDGQALIEARKLRIGQRDQPDEGEWNVKNHLGNLSPYFSAPSNGYTTELPAGCVVDQVQLMHRHGSRFPLPTELPYIEAVFELLHEHHDLLANVSEPFQFLKTWKPTLGEDNLTPMGRQELFNHGVEFNLTYPQFSTSLLLSSPQDRVLESAKWFQMGYNGRNYANQSKIVPLTSTVAPISWIRPSDTCSLWKYDYGLTAVNDWNAIYLPPIVSRINDDLPGFNFTADSIHGMLYACAYETAAVGHTPWCAVFESEEILDFEYELDLLMNYAFGYGLPQELGPILGSVYVNKLIERLTNATGNATDLYLEFGHDTTIDLALTALGLAKDTPNISASERGAPNATRRWMTSQQVPFAAKMITERISCTSSNTTNTDTWIRFLLNDAPFPILTCGDKMNSSTGACPLDVFVEVNAPSLAVNKTIFDTVCNNIRTT</sequence>
<evidence type="ECO:0000256" key="3">
    <source>
        <dbReference type="PIRSR" id="PIRSR000894-1"/>
    </source>
</evidence>
<keyword evidence="4" id="KW-1015">Disulfide bond</keyword>
<dbReference type="PROSITE" id="PS00616">
    <property type="entry name" value="HIS_ACID_PHOSPHAT_1"/>
    <property type="match status" value="1"/>
</dbReference>
<keyword evidence="1" id="KW-0378">Hydrolase</keyword>
<protein>
    <submittedName>
        <fullName evidence="6">Multiple inositol polyphosphate phosphatase</fullName>
    </submittedName>
</protein>
<dbReference type="CDD" id="cd07061">
    <property type="entry name" value="HP_HAP_like"/>
    <property type="match status" value="1"/>
</dbReference>
<evidence type="ECO:0000256" key="4">
    <source>
        <dbReference type="PIRSR" id="PIRSR000894-2"/>
    </source>
</evidence>
<feature type="signal peptide" evidence="5">
    <location>
        <begin position="1"/>
        <end position="24"/>
    </location>
</feature>
<dbReference type="InterPro" id="IPR016274">
    <property type="entry name" value="Histidine_acid_Pase_euk"/>
</dbReference>
<evidence type="ECO:0000256" key="1">
    <source>
        <dbReference type="ARBA" id="ARBA00022801"/>
    </source>
</evidence>
<dbReference type="PANTHER" id="PTHR20963:SF42">
    <property type="entry name" value="PHOSPHOGLYCERATE MUTASE-LIKE PROTEIN"/>
    <property type="match status" value="1"/>
</dbReference>
<reference evidence="6" key="1">
    <citation type="submission" date="2014-08" db="EMBL/GenBank/DDBJ databases">
        <authorList>
            <person name="Sharma Rahul"/>
            <person name="Thines Marco"/>
        </authorList>
    </citation>
    <scope>NUCLEOTIDE SEQUENCE</scope>
</reference>
<name>A0A0F7SRP1_PHARH</name>